<dbReference type="CDD" id="cd05918">
    <property type="entry name" value="A_NRPS_SidN3_like"/>
    <property type="match status" value="1"/>
</dbReference>
<dbReference type="Pfam" id="PF07993">
    <property type="entry name" value="NAD_binding_4"/>
    <property type="match status" value="1"/>
</dbReference>
<dbReference type="Gene3D" id="1.10.1200.10">
    <property type="entry name" value="ACP-like"/>
    <property type="match status" value="1"/>
</dbReference>
<dbReference type="InterPro" id="IPR010071">
    <property type="entry name" value="AA_adenyl_dom"/>
</dbReference>
<protein>
    <submittedName>
        <fullName evidence="7">Nrps</fullName>
    </submittedName>
</protein>
<dbReference type="FunFam" id="3.40.50.12780:FF:000014">
    <property type="entry name" value="Nonribosomal peptide synthetase 1"/>
    <property type="match status" value="1"/>
</dbReference>
<dbReference type="InterPro" id="IPR042099">
    <property type="entry name" value="ANL_N_sf"/>
</dbReference>
<dbReference type="InterPro" id="IPR045851">
    <property type="entry name" value="AMP-bd_C_sf"/>
</dbReference>
<dbReference type="GO" id="GO:0005737">
    <property type="term" value="C:cytoplasm"/>
    <property type="evidence" value="ECO:0007669"/>
    <property type="project" value="TreeGrafter"/>
</dbReference>
<dbReference type="GO" id="GO:0016874">
    <property type="term" value="F:ligase activity"/>
    <property type="evidence" value="ECO:0007669"/>
    <property type="project" value="UniProtKB-KW"/>
</dbReference>
<keyword evidence="2" id="KW-0597">Phosphoprotein</keyword>
<dbReference type="SUPFAM" id="SSF52777">
    <property type="entry name" value="CoA-dependent acyltransferases"/>
    <property type="match status" value="1"/>
</dbReference>
<evidence type="ECO:0000256" key="1">
    <source>
        <dbReference type="ARBA" id="ARBA00022450"/>
    </source>
</evidence>
<dbReference type="OrthoDB" id="416786at2759"/>
<dbReference type="Gene3D" id="3.30.300.30">
    <property type="match status" value="1"/>
</dbReference>
<name>A0A7S9KV64_EPIFF</name>
<feature type="domain" description="Carrier" evidence="6">
    <location>
        <begin position="743"/>
        <end position="819"/>
    </location>
</feature>
<sequence>MDARCECTCSLVSSTDCEFTPSTFIYLAWAIVVGKYSDSKRITIASSVIHQLAEGTETNGSDEPSPGTFPIDVHLTSEDLVHKALRAVQEQTTQAFSSQHVRGISSPAQHAFRFQSLVGGQHTESSSLELHCTPASRRVDLVAEFNRGEIGERTVGKILRQVDFVVQQAIGASPSQTTIGDIDILTPEDREELWSWNAEVPAAVRHCIHDVIWKHVAERPAAAAVCAWDGELTYSDLDVLATRFAGRLAARGLKHGSIVPLCFEKSMWATVAALAVLKAGATFVLLDPQQPMLRLKAIVEQTGAQFVVASEAQKDVSGHLTNHTVSIVEEVSQISYMAALQSLTPVDPSTAAYLVFTSGSTGCPKGILIEHASFCSAMHHQLHHFDVRQDSRVFDFASYSFDISLHNMLATLSAGACLCVPSDSDRVGNTTGVMASMRATVVSLTTSVARLVEPAQVPTLQTLILAGEAVFSKDVSKWWGRVRVINAYGPAECTPISIINSTATDASTAARIGTGKGSVTWVVDPEDHNRLLPPGVVGELLLEGPCLARCYLENAKKTSEAFIQDVPWLHAGTSTQPGRRGRLYKTGDLVCYHEDGSLTYMGRKDTQIKIHGQRVEIGEVEHHIRQLLPDNLDLQVAVDLATPQNRNAATLVVFASFGGLTKREHTGDDAQSRRVASALIQVAEQLREILPSHMVPTSYKLLDELPLTATAKIDRRALRALGNTISGEHLTSLHMEPECKRLEISTKAEEHLRTLWSNVLGIEPSAINADKTFYQLGGNSVQAIRLVGAAREVGMALEVADVYKHPRLTDLAKRLKASDGGWSGHAANRLCGNGVVDQSMEAMLQELRQLICQIPPSAHREENMPQRPKSILLTGSTGTVGTYLLHSLLARPSVSHVYCLNRRADGFARHEKTAKAAGFDLTAYAHKVTFLRGTLDQPRFGIKDEHVWGTIQADLDVVLHVAWPVNYNLALSEFRSPLQGLINLFEFAAGHPAGTEIIYISSISAVGHKLFEDSPVPEDLLTIREDFFGSGYGKSKYVAEHLCEEGARQLGLPITCVRMGQVAGPIEKPGLWNPTEWFPSLMLSSMYMSSLPDSLGTNANSLQWIPVDVVSEFVVELVEKELNHVPGHASILNLLNSQPASWTSMLPAVAQSMQNVLDTPVEVVPARVWLGRIEQALQRAISNRDTSIVSLIDALPAVKLLDSFRSTFSETRAQKWEVKKVLATERMRVLPAVQSSWLNEWIVEWGKYRRRASEATLVTCHRLNVGRRSPELSKALPDVIHRPESFTH</sequence>
<dbReference type="Gene3D" id="3.40.50.720">
    <property type="entry name" value="NAD(P)-binding Rossmann-like Domain"/>
    <property type="match status" value="1"/>
</dbReference>
<dbReference type="InterPro" id="IPR036736">
    <property type="entry name" value="ACP-like_sf"/>
</dbReference>
<dbReference type="PANTHER" id="PTHR45527">
    <property type="entry name" value="NONRIBOSOMAL PEPTIDE SYNTHETASE"/>
    <property type="match status" value="1"/>
</dbReference>
<evidence type="ECO:0000313" key="8">
    <source>
        <dbReference type="Proteomes" id="UP000594364"/>
    </source>
</evidence>
<dbReference type="GO" id="GO:0043041">
    <property type="term" value="P:amino acid activation for nonribosomal peptide biosynthetic process"/>
    <property type="evidence" value="ECO:0007669"/>
    <property type="project" value="TreeGrafter"/>
</dbReference>
<dbReference type="Gene3D" id="3.30.559.30">
    <property type="entry name" value="Nonribosomal peptide synthetase, condensation domain"/>
    <property type="match status" value="1"/>
</dbReference>
<keyword evidence="8" id="KW-1185">Reference proteome</keyword>
<dbReference type="InterPro" id="IPR020845">
    <property type="entry name" value="AMP-binding_CS"/>
</dbReference>
<dbReference type="NCBIfam" id="TIGR01733">
    <property type="entry name" value="AA-adenyl-dom"/>
    <property type="match status" value="1"/>
</dbReference>
<dbReference type="InterPro" id="IPR013120">
    <property type="entry name" value="FAR_NAD-bd"/>
</dbReference>
<dbReference type="PROSITE" id="PS00012">
    <property type="entry name" value="PHOSPHOPANTETHEINE"/>
    <property type="match status" value="1"/>
</dbReference>
<reference evidence="7 8" key="1">
    <citation type="journal article" date="2018" name="PLoS Genet.">
        <title>Repeat elements organise 3D genome structure and mediate transcription in the filamentous fungus Epichloe festucae.</title>
        <authorList>
            <person name="Winter D.J."/>
            <person name="Ganley A.R.D."/>
            <person name="Young C.A."/>
            <person name="Liachko I."/>
            <person name="Schardl C.L."/>
            <person name="Dupont P.Y."/>
            <person name="Berry D."/>
            <person name="Ram A."/>
            <person name="Scott B."/>
            <person name="Cox M.P."/>
        </authorList>
    </citation>
    <scope>NUCLEOTIDE SEQUENCE [LARGE SCALE GENOMIC DNA]</scope>
    <source>
        <strain evidence="7 8">Fl1</strain>
    </source>
</reference>
<dbReference type="PROSITE" id="PS00455">
    <property type="entry name" value="AMP_BINDING"/>
    <property type="match status" value="1"/>
</dbReference>
<proteinExistence type="inferred from homology"/>
<dbReference type="SUPFAM" id="SSF47336">
    <property type="entry name" value="ACP-like"/>
    <property type="match status" value="1"/>
</dbReference>
<dbReference type="FunFam" id="3.30.300.30:FF:000015">
    <property type="entry name" value="Nonribosomal peptide synthase SidD"/>
    <property type="match status" value="1"/>
</dbReference>
<evidence type="ECO:0000259" key="6">
    <source>
        <dbReference type="PROSITE" id="PS50075"/>
    </source>
</evidence>
<dbReference type="GO" id="GO:0044550">
    <property type="term" value="P:secondary metabolite biosynthetic process"/>
    <property type="evidence" value="ECO:0007669"/>
    <property type="project" value="TreeGrafter"/>
</dbReference>
<dbReference type="PANTHER" id="PTHR45527:SF3">
    <property type="entry name" value="SIDEROPHORE SYNTHETASE (EUROFUNG)"/>
    <property type="match status" value="1"/>
</dbReference>
<dbReference type="GO" id="GO:0031177">
    <property type="term" value="F:phosphopantetheine binding"/>
    <property type="evidence" value="ECO:0007669"/>
    <property type="project" value="InterPro"/>
</dbReference>
<dbReference type="Pfam" id="PF00501">
    <property type="entry name" value="AMP-binding"/>
    <property type="match status" value="1"/>
</dbReference>
<dbReference type="SUPFAM" id="SSF56801">
    <property type="entry name" value="Acetyl-CoA synthetase-like"/>
    <property type="match status" value="1"/>
</dbReference>
<keyword evidence="3" id="KW-0436">Ligase</keyword>
<accession>A0A7S9KV64</accession>
<evidence type="ECO:0000256" key="3">
    <source>
        <dbReference type="ARBA" id="ARBA00022598"/>
    </source>
</evidence>
<dbReference type="InterPro" id="IPR000873">
    <property type="entry name" value="AMP-dep_synth/lig_dom"/>
</dbReference>
<dbReference type="Gene3D" id="3.40.50.12780">
    <property type="entry name" value="N-terminal domain of ligase-like"/>
    <property type="match status" value="1"/>
</dbReference>
<dbReference type="SMART" id="SM00823">
    <property type="entry name" value="PKS_PP"/>
    <property type="match status" value="1"/>
</dbReference>
<gene>
    <name evidence="7" type="ORF">C2857_004684</name>
</gene>
<dbReference type="PROSITE" id="PS50075">
    <property type="entry name" value="CARRIER"/>
    <property type="match status" value="1"/>
</dbReference>
<comment type="similarity">
    <text evidence="5">Belongs to the NRP synthetase family.</text>
</comment>
<dbReference type="SUPFAM" id="SSF51735">
    <property type="entry name" value="NAD(P)-binding Rossmann-fold domains"/>
    <property type="match status" value="1"/>
</dbReference>
<organism evidence="7 8">
    <name type="scientific">Epichloe festucae (strain Fl1)</name>
    <dbReference type="NCBI Taxonomy" id="877507"/>
    <lineage>
        <taxon>Eukaryota</taxon>
        <taxon>Fungi</taxon>
        <taxon>Dikarya</taxon>
        <taxon>Ascomycota</taxon>
        <taxon>Pezizomycotina</taxon>
        <taxon>Sordariomycetes</taxon>
        <taxon>Hypocreomycetidae</taxon>
        <taxon>Hypocreales</taxon>
        <taxon>Clavicipitaceae</taxon>
        <taxon>Epichloe</taxon>
    </lineage>
</organism>
<keyword evidence="1" id="KW-0596">Phosphopantetheine</keyword>
<keyword evidence="4" id="KW-0808">Transferase</keyword>
<evidence type="ECO:0000313" key="7">
    <source>
        <dbReference type="EMBL" id="QPH06304.1"/>
    </source>
</evidence>
<evidence type="ECO:0000256" key="4">
    <source>
        <dbReference type="ARBA" id="ARBA00022679"/>
    </source>
</evidence>
<evidence type="ECO:0000256" key="2">
    <source>
        <dbReference type="ARBA" id="ARBA00022553"/>
    </source>
</evidence>
<evidence type="ECO:0000256" key="5">
    <source>
        <dbReference type="ARBA" id="ARBA00029454"/>
    </source>
</evidence>
<dbReference type="InterPro" id="IPR036291">
    <property type="entry name" value="NAD(P)-bd_dom_sf"/>
</dbReference>
<dbReference type="InterPro" id="IPR009081">
    <property type="entry name" value="PP-bd_ACP"/>
</dbReference>
<dbReference type="InterPro" id="IPR006162">
    <property type="entry name" value="Ppantetheine_attach_site"/>
</dbReference>
<dbReference type="GO" id="GO:0016740">
    <property type="term" value="F:transferase activity"/>
    <property type="evidence" value="ECO:0007669"/>
    <property type="project" value="UniProtKB-KW"/>
</dbReference>
<dbReference type="SMART" id="SM01294">
    <property type="entry name" value="PKS_PP_betabranch"/>
    <property type="match status" value="1"/>
</dbReference>
<dbReference type="EMBL" id="CP031388">
    <property type="protein sequence ID" value="QPH06304.1"/>
    <property type="molecule type" value="Genomic_DNA"/>
</dbReference>
<dbReference type="Proteomes" id="UP000594364">
    <property type="component" value="Chromosome 4"/>
</dbReference>
<dbReference type="InterPro" id="IPR020806">
    <property type="entry name" value="PKS_PP-bd"/>
</dbReference>
<dbReference type="Pfam" id="PF00550">
    <property type="entry name" value="PP-binding"/>
    <property type="match status" value="1"/>
</dbReference>